<dbReference type="SUPFAM" id="SSF56349">
    <property type="entry name" value="DNA breaking-rejoining enzymes"/>
    <property type="match status" value="1"/>
</dbReference>
<organism evidence="8 9">
    <name type="scientific">Segetibacter aerophilus</name>
    <dbReference type="NCBI Taxonomy" id="670293"/>
    <lineage>
        <taxon>Bacteria</taxon>
        <taxon>Pseudomonadati</taxon>
        <taxon>Bacteroidota</taxon>
        <taxon>Chitinophagia</taxon>
        <taxon>Chitinophagales</taxon>
        <taxon>Chitinophagaceae</taxon>
        <taxon>Segetibacter</taxon>
    </lineage>
</organism>
<evidence type="ECO:0000256" key="5">
    <source>
        <dbReference type="PROSITE-ProRule" id="PRU01248"/>
    </source>
</evidence>
<sequence>MGTIRYVLRLDKSLKDGTSPVDLIYQVSGQRRYYRTRIKLHPCSWDSGTQKAVYIDKKLAKSFAIDFYSLPAFSEVEETNIHLNKLSLTIIEIEKRFEMDSVAYSSEMVVEKLNQQQKPATKKEEASNILFDFMQKYIDEHKDIRTRTSISVYKSVKNHLQDYCKSTGKKVTFDNLDYSFFQSFQNFLYQDRTVLREKNGEVEKKIIKGLNNTTVAKQLSTIKTFLNYAKQQGVEVSDKYKDFKIKRESLEVIALTNEEFETLFHMDLSGNKRLANVRDVFCFACVTGLRYSDLWQLKREHIKSEEIRLTVKKTKEILTIPLNLYSRAILKKYEGMLKPLPVISNQNMNYALKDLCKLACIDEQIEIVRFRGIKREAITYPKYELVGVHTGRKTFCTLSLEKGMSAEEVMSISGNLDYRSFKRYVKVTEQRKKVVMVKAWGGSHEENQLKAV</sequence>
<comment type="caution">
    <text evidence="8">The sequence shown here is derived from an EMBL/GenBank/DDBJ whole genome shotgun (WGS) entry which is preliminary data.</text>
</comment>
<dbReference type="InterPro" id="IPR013762">
    <property type="entry name" value="Integrase-like_cat_sf"/>
</dbReference>
<evidence type="ECO:0000259" key="6">
    <source>
        <dbReference type="PROSITE" id="PS51898"/>
    </source>
</evidence>
<dbReference type="CDD" id="cd01185">
    <property type="entry name" value="INTN1_C_like"/>
    <property type="match status" value="1"/>
</dbReference>
<evidence type="ECO:0000313" key="8">
    <source>
        <dbReference type="EMBL" id="GEO08861.1"/>
    </source>
</evidence>
<dbReference type="PANTHER" id="PTHR30349:SF64">
    <property type="entry name" value="PROPHAGE INTEGRASE INTD-RELATED"/>
    <property type="match status" value="1"/>
</dbReference>
<dbReference type="Gene3D" id="1.10.150.130">
    <property type="match status" value="1"/>
</dbReference>
<proteinExistence type="inferred from homology"/>
<accession>A0A512BA77</accession>
<keyword evidence="9" id="KW-1185">Reference proteome</keyword>
<keyword evidence="4" id="KW-0233">DNA recombination</keyword>
<dbReference type="OrthoDB" id="1493636at2"/>
<dbReference type="AlphaFoldDB" id="A0A512BA77"/>
<dbReference type="Gene3D" id="1.10.443.10">
    <property type="entry name" value="Intergrase catalytic core"/>
    <property type="match status" value="1"/>
</dbReference>
<dbReference type="Pfam" id="PF13102">
    <property type="entry name" value="Phage_int_SAM_5"/>
    <property type="match status" value="1"/>
</dbReference>
<feature type="domain" description="Tyr recombinase" evidence="6">
    <location>
        <begin position="250"/>
        <end position="437"/>
    </location>
</feature>
<dbReference type="PANTHER" id="PTHR30349">
    <property type="entry name" value="PHAGE INTEGRASE-RELATED"/>
    <property type="match status" value="1"/>
</dbReference>
<comment type="similarity">
    <text evidence="1">Belongs to the 'phage' integrase family.</text>
</comment>
<keyword evidence="3 5" id="KW-0238">DNA-binding</keyword>
<dbReference type="InterPro" id="IPR044068">
    <property type="entry name" value="CB"/>
</dbReference>
<dbReference type="GO" id="GO:0015074">
    <property type="term" value="P:DNA integration"/>
    <property type="evidence" value="ECO:0007669"/>
    <property type="project" value="UniProtKB-KW"/>
</dbReference>
<dbReference type="PROSITE" id="PS51898">
    <property type="entry name" value="TYR_RECOMBINASE"/>
    <property type="match status" value="1"/>
</dbReference>
<dbReference type="Pfam" id="PF17293">
    <property type="entry name" value="Arm-DNA-bind_5"/>
    <property type="match status" value="1"/>
</dbReference>
<evidence type="ECO:0000259" key="7">
    <source>
        <dbReference type="PROSITE" id="PS51900"/>
    </source>
</evidence>
<dbReference type="Proteomes" id="UP000321513">
    <property type="component" value="Unassembled WGS sequence"/>
</dbReference>
<dbReference type="RefSeq" id="WP_147202925.1">
    <property type="nucleotide sequence ID" value="NZ_BJYT01000004.1"/>
</dbReference>
<evidence type="ECO:0000256" key="1">
    <source>
        <dbReference type="ARBA" id="ARBA00008857"/>
    </source>
</evidence>
<dbReference type="InterPro" id="IPR050090">
    <property type="entry name" value="Tyrosine_recombinase_XerCD"/>
</dbReference>
<dbReference type="InterPro" id="IPR011010">
    <property type="entry name" value="DNA_brk_join_enz"/>
</dbReference>
<dbReference type="InterPro" id="IPR035386">
    <property type="entry name" value="Arm-DNA-bind_5"/>
</dbReference>
<name>A0A512BA77_9BACT</name>
<dbReference type="GO" id="GO:0006310">
    <property type="term" value="P:DNA recombination"/>
    <property type="evidence" value="ECO:0007669"/>
    <property type="project" value="UniProtKB-KW"/>
</dbReference>
<keyword evidence="2" id="KW-0229">DNA integration</keyword>
<dbReference type="GO" id="GO:0003677">
    <property type="term" value="F:DNA binding"/>
    <property type="evidence" value="ECO:0007669"/>
    <property type="project" value="UniProtKB-UniRule"/>
</dbReference>
<feature type="domain" description="Core-binding (CB)" evidence="7">
    <location>
        <begin position="128"/>
        <end position="230"/>
    </location>
</feature>
<dbReference type="InterPro" id="IPR002104">
    <property type="entry name" value="Integrase_catalytic"/>
</dbReference>
<evidence type="ECO:0000256" key="2">
    <source>
        <dbReference type="ARBA" id="ARBA00022908"/>
    </source>
</evidence>
<evidence type="ECO:0000256" key="3">
    <source>
        <dbReference type="ARBA" id="ARBA00023125"/>
    </source>
</evidence>
<reference evidence="8 9" key="1">
    <citation type="submission" date="2019-07" db="EMBL/GenBank/DDBJ databases">
        <title>Whole genome shotgun sequence of Segetibacter aerophilus NBRC 106135.</title>
        <authorList>
            <person name="Hosoyama A."/>
            <person name="Uohara A."/>
            <person name="Ohji S."/>
            <person name="Ichikawa N."/>
        </authorList>
    </citation>
    <scope>NUCLEOTIDE SEQUENCE [LARGE SCALE GENOMIC DNA]</scope>
    <source>
        <strain evidence="8 9">NBRC 106135</strain>
    </source>
</reference>
<protein>
    <submittedName>
        <fullName evidence="8">Integrase</fullName>
    </submittedName>
</protein>
<dbReference type="InterPro" id="IPR010998">
    <property type="entry name" value="Integrase_recombinase_N"/>
</dbReference>
<evidence type="ECO:0000256" key="4">
    <source>
        <dbReference type="ARBA" id="ARBA00023172"/>
    </source>
</evidence>
<evidence type="ECO:0000313" key="9">
    <source>
        <dbReference type="Proteomes" id="UP000321513"/>
    </source>
</evidence>
<dbReference type="InterPro" id="IPR025269">
    <property type="entry name" value="SAM-like_dom"/>
</dbReference>
<dbReference type="EMBL" id="BJYT01000004">
    <property type="protein sequence ID" value="GEO08861.1"/>
    <property type="molecule type" value="Genomic_DNA"/>
</dbReference>
<dbReference type="PROSITE" id="PS51900">
    <property type="entry name" value="CB"/>
    <property type="match status" value="1"/>
</dbReference>
<gene>
    <name evidence="8" type="ORF">SAE01_13570</name>
</gene>
<dbReference type="Pfam" id="PF00589">
    <property type="entry name" value="Phage_integrase"/>
    <property type="match status" value="1"/>
</dbReference>